<dbReference type="GO" id="GO:0051701">
    <property type="term" value="P:biological process involved in interaction with host"/>
    <property type="evidence" value="ECO:0007669"/>
    <property type="project" value="TreeGrafter"/>
</dbReference>
<dbReference type="PANTHER" id="PTHR33371:SF19">
    <property type="entry name" value="MCE-FAMILY PROTEIN MCE4A"/>
    <property type="match status" value="1"/>
</dbReference>
<evidence type="ECO:0000259" key="1">
    <source>
        <dbReference type="Pfam" id="PF02470"/>
    </source>
</evidence>
<dbReference type="PANTHER" id="PTHR33371">
    <property type="entry name" value="INTERMEMBRANE PHOSPHOLIPID TRANSPORT SYSTEM BINDING PROTEIN MLAD-RELATED"/>
    <property type="match status" value="1"/>
</dbReference>
<dbReference type="InterPro" id="IPR024516">
    <property type="entry name" value="Mce_C"/>
</dbReference>
<feature type="domain" description="Mce/MlaD" evidence="1">
    <location>
        <begin position="37"/>
        <end position="116"/>
    </location>
</feature>
<accession>A0A439DVV1</accession>
<dbReference type="Pfam" id="PF02470">
    <property type="entry name" value="MlaD"/>
    <property type="match status" value="1"/>
</dbReference>
<gene>
    <name evidence="3" type="ORF">MELE44368_16295</name>
</gene>
<evidence type="ECO:0000313" key="4">
    <source>
        <dbReference type="Proteomes" id="UP000287177"/>
    </source>
</evidence>
<protein>
    <submittedName>
        <fullName evidence="3">Virulence factor Mce family protein</fullName>
    </submittedName>
</protein>
<dbReference type="Pfam" id="PF11887">
    <property type="entry name" value="Mce4_CUP1"/>
    <property type="match status" value="1"/>
</dbReference>
<organism evidence="3 4">
    <name type="scientific">Mycolicibacterium elephantis DSM 44368</name>
    <dbReference type="NCBI Taxonomy" id="1335622"/>
    <lineage>
        <taxon>Bacteria</taxon>
        <taxon>Bacillati</taxon>
        <taxon>Actinomycetota</taxon>
        <taxon>Actinomycetes</taxon>
        <taxon>Mycobacteriales</taxon>
        <taxon>Mycobacteriaceae</taxon>
        <taxon>Mycolicibacterium</taxon>
    </lineage>
</organism>
<evidence type="ECO:0000259" key="2">
    <source>
        <dbReference type="Pfam" id="PF11887"/>
    </source>
</evidence>
<reference evidence="3 4" key="1">
    <citation type="submission" date="2013-06" db="EMBL/GenBank/DDBJ databases">
        <title>The draft sequence of the Mycobacterium elephantis genome.</title>
        <authorList>
            <person name="Pettersson F.B."/>
            <person name="Das S."/>
            <person name="Dasgupta S."/>
            <person name="Bhattacharya A."/>
            <person name="Kirsebom L.A."/>
        </authorList>
    </citation>
    <scope>NUCLEOTIDE SEQUENCE [LARGE SCALE GENOMIC DNA]</scope>
    <source>
        <strain evidence="3 4">DSM 44368</strain>
    </source>
</reference>
<dbReference type="Proteomes" id="UP000287177">
    <property type="component" value="Unassembled WGS sequence"/>
</dbReference>
<dbReference type="InterPro" id="IPR052336">
    <property type="entry name" value="MlaD_Phospholipid_Transporter"/>
</dbReference>
<feature type="domain" description="Mammalian cell entry C-terminal" evidence="2">
    <location>
        <begin position="122"/>
        <end position="334"/>
    </location>
</feature>
<dbReference type="NCBIfam" id="TIGR00996">
    <property type="entry name" value="Mtu_fam_mce"/>
    <property type="match status" value="1"/>
</dbReference>
<comment type="caution">
    <text evidence="3">The sequence shown here is derived from an EMBL/GenBank/DDBJ whole genome shotgun (WGS) entry which is preliminary data.</text>
</comment>
<sequence length="396" mass="41866">MRPGLKPRLLAGSLAVLGMAGVVALAIAMFNGSFTATVPLTVLTDRAGLLTDPGARVKLNGAQIGTVSEITELPNGRAALKLAIEPARMALLPDNVDVQIGANTVFGAKSVEFVPPPDPSTVPLRAGQVLDSEHVTVEVNTIFEDLNAVLQHVDPVKLNETLGAMSTALTGRGETFGRSLRDFNSFLAKIEPSLPALSRELQAFPDVATAYADAAPDLMSIIDNASQISRSLVDQHSALDRFLVSSIGLADIGNDVIGGNREPLTDLMRLMVPTTDLTNEYHEALTCSLTGVIAFALKPPAPVPGVNDLGALTLGLERYRYPQDLPKVAATGGPQCEGQLPLKFNTYPPKLVADVGTDPTRYGNQGLLLNSDGLKQWLFGPIDGPPRNTAQWGQPG</sequence>
<evidence type="ECO:0000313" key="3">
    <source>
        <dbReference type="EMBL" id="RWA21282.1"/>
    </source>
</evidence>
<dbReference type="RefSeq" id="WP_128108095.1">
    <property type="nucleotide sequence ID" value="NZ_ATDN01000010.1"/>
</dbReference>
<keyword evidence="4" id="KW-1185">Reference proteome</keyword>
<dbReference type="AlphaFoldDB" id="A0A439DVV1"/>
<dbReference type="InterPro" id="IPR003399">
    <property type="entry name" value="Mce/MlaD"/>
</dbReference>
<dbReference type="GO" id="GO:0005576">
    <property type="term" value="C:extracellular region"/>
    <property type="evidence" value="ECO:0007669"/>
    <property type="project" value="TreeGrafter"/>
</dbReference>
<name>A0A439DVV1_9MYCO</name>
<dbReference type="EMBL" id="ATDN01000010">
    <property type="protein sequence ID" value="RWA21282.1"/>
    <property type="molecule type" value="Genomic_DNA"/>
</dbReference>
<dbReference type="InterPro" id="IPR005693">
    <property type="entry name" value="Mce"/>
</dbReference>
<proteinExistence type="predicted"/>